<dbReference type="Gene3D" id="2.60.200.20">
    <property type="match status" value="1"/>
</dbReference>
<comment type="caution">
    <text evidence="2">The sequence shown here is derived from an EMBL/GenBank/DDBJ whole genome shotgun (WGS) entry which is preliminary data.</text>
</comment>
<protein>
    <submittedName>
        <fullName evidence="2">FHA domain-containing protein</fullName>
    </submittedName>
</protein>
<reference evidence="2 3" key="1">
    <citation type="journal article" date="2020" name="ISME J.">
        <title>Comparative genomics reveals insights into cyanobacterial evolution and habitat adaptation.</title>
        <authorList>
            <person name="Chen M.Y."/>
            <person name="Teng W.K."/>
            <person name="Zhao L."/>
            <person name="Hu C.X."/>
            <person name="Zhou Y.K."/>
            <person name="Han B.P."/>
            <person name="Song L.R."/>
            <person name="Shu W.S."/>
        </authorList>
    </citation>
    <scope>NUCLEOTIDE SEQUENCE [LARGE SCALE GENOMIC DNA]</scope>
    <source>
        <strain evidence="2 3">FACHB-119</strain>
    </source>
</reference>
<dbReference type="Pfam" id="PF00498">
    <property type="entry name" value="FHA"/>
    <property type="match status" value="1"/>
</dbReference>
<dbReference type="Proteomes" id="UP000661112">
    <property type="component" value="Unassembled WGS sequence"/>
</dbReference>
<dbReference type="InterPro" id="IPR000253">
    <property type="entry name" value="FHA_dom"/>
</dbReference>
<evidence type="ECO:0000313" key="3">
    <source>
        <dbReference type="Proteomes" id="UP000661112"/>
    </source>
</evidence>
<dbReference type="SUPFAM" id="SSF49879">
    <property type="entry name" value="SMAD/FHA domain"/>
    <property type="match status" value="1"/>
</dbReference>
<dbReference type="RefSeq" id="WP_190468457.1">
    <property type="nucleotide sequence ID" value="NZ_JACJSG010000006.1"/>
</dbReference>
<dbReference type="SMART" id="SM00240">
    <property type="entry name" value="FHA"/>
    <property type="match status" value="1"/>
</dbReference>
<dbReference type="PROSITE" id="PS50006">
    <property type="entry name" value="FHA_DOMAIN"/>
    <property type="match status" value="1"/>
</dbReference>
<accession>A0ABR8D1Q2</accession>
<dbReference type="CDD" id="cd00060">
    <property type="entry name" value="FHA"/>
    <property type="match status" value="1"/>
</dbReference>
<evidence type="ECO:0000313" key="2">
    <source>
        <dbReference type="EMBL" id="MBD2500180.1"/>
    </source>
</evidence>
<name>A0ABR8D1Q2_9NOST</name>
<sequence length="229" mass="24854">MTTYQCPKGHESTESDFCSECGTKILGISEIPLVEKTITPTLTPTTTELCPACGAPREPNSGNFCEICGYNFITGAHGELAIAKPTQGADNNTVRQTITNNSHSASSILGWELVVTVDPSLRHPDSPEPPINQPPIIFRLDKPVNLIGRNSQARAVHPEIVLDFDGAVSHRHALLTLETDNTLTLRDIGSSNGTQLKAVELKPMVDVKLQDGDEFTLGHWTRISVKAVY</sequence>
<gene>
    <name evidence="2" type="ORF">H6G83_06020</name>
</gene>
<evidence type="ECO:0000259" key="1">
    <source>
        <dbReference type="PROSITE" id="PS50006"/>
    </source>
</evidence>
<dbReference type="EMBL" id="JACJSG010000006">
    <property type="protein sequence ID" value="MBD2500180.1"/>
    <property type="molecule type" value="Genomic_DNA"/>
</dbReference>
<feature type="domain" description="FHA" evidence="1">
    <location>
        <begin position="145"/>
        <end position="201"/>
    </location>
</feature>
<proteinExistence type="predicted"/>
<dbReference type="InterPro" id="IPR008984">
    <property type="entry name" value="SMAD_FHA_dom_sf"/>
</dbReference>
<organism evidence="2 3">
    <name type="scientific">Anabaena azotica FACHB-119</name>
    <dbReference type="NCBI Taxonomy" id="947527"/>
    <lineage>
        <taxon>Bacteria</taxon>
        <taxon>Bacillati</taxon>
        <taxon>Cyanobacteriota</taxon>
        <taxon>Cyanophyceae</taxon>
        <taxon>Nostocales</taxon>
        <taxon>Nostocaceae</taxon>
        <taxon>Anabaena</taxon>
        <taxon>Anabaena azotica</taxon>
    </lineage>
</organism>
<keyword evidence="3" id="KW-1185">Reference proteome</keyword>